<keyword evidence="3" id="KW-1185">Reference proteome</keyword>
<feature type="coiled-coil region" evidence="1">
    <location>
        <begin position="144"/>
        <end position="205"/>
    </location>
</feature>
<dbReference type="SUPFAM" id="SSF140423">
    <property type="entry name" value="MW0975(SA0943)-like"/>
    <property type="match status" value="1"/>
</dbReference>
<comment type="caution">
    <text evidence="2">The sequence shown here is derived from an EMBL/GenBank/DDBJ whole genome shotgun (WGS) entry which is preliminary data.</text>
</comment>
<dbReference type="InterPro" id="IPR036785">
    <property type="entry name" value="YkyA-like_sf"/>
</dbReference>
<feature type="coiled-coil region" evidence="1">
    <location>
        <begin position="86"/>
        <end position="120"/>
    </location>
</feature>
<dbReference type="EMBL" id="JBHUDE010000047">
    <property type="protein sequence ID" value="MFD1608162.1"/>
    <property type="molecule type" value="Genomic_DNA"/>
</dbReference>
<dbReference type="PROSITE" id="PS51257">
    <property type="entry name" value="PROKAR_LIPOPROTEIN"/>
    <property type="match status" value="1"/>
</dbReference>
<dbReference type="Gene3D" id="1.20.120.570">
    <property type="entry name" value="YkyA-like"/>
    <property type="match status" value="1"/>
</dbReference>
<organism evidence="2 3">
    <name type="scientific">Oceanobacillus luteolus</name>
    <dbReference type="NCBI Taxonomy" id="1274358"/>
    <lineage>
        <taxon>Bacteria</taxon>
        <taxon>Bacillati</taxon>
        <taxon>Bacillota</taxon>
        <taxon>Bacilli</taxon>
        <taxon>Bacillales</taxon>
        <taxon>Bacillaceae</taxon>
        <taxon>Oceanobacillus</taxon>
    </lineage>
</organism>
<gene>
    <name evidence="2" type="ORF">ACFSBH_10890</name>
</gene>
<dbReference type="RefSeq" id="WP_251512534.1">
    <property type="nucleotide sequence ID" value="NZ_JAMBON010000006.1"/>
</dbReference>
<dbReference type="InterPro" id="IPR019454">
    <property type="entry name" value="Lipoprot_YkyA-like"/>
</dbReference>
<name>A0ABW4HSZ5_9BACI</name>
<proteinExistence type="predicted"/>
<keyword evidence="1" id="KW-0175">Coiled coil</keyword>
<dbReference type="Pfam" id="PF10368">
    <property type="entry name" value="YkyA"/>
    <property type="match status" value="1"/>
</dbReference>
<accession>A0ABW4HSZ5</accession>
<dbReference type="Proteomes" id="UP001597221">
    <property type="component" value="Unassembled WGS sequence"/>
</dbReference>
<evidence type="ECO:0000313" key="2">
    <source>
        <dbReference type="EMBL" id="MFD1608162.1"/>
    </source>
</evidence>
<reference evidence="3" key="1">
    <citation type="journal article" date="2019" name="Int. J. Syst. Evol. Microbiol.">
        <title>The Global Catalogue of Microorganisms (GCM) 10K type strain sequencing project: providing services to taxonomists for standard genome sequencing and annotation.</title>
        <authorList>
            <consortium name="The Broad Institute Genomics Platform"/>
            <consortium name="The Broad Institute Genome Sequencing Center for Infectious Disease"/>
            <person name="Wu L."/>
            <person name="Ma J."/>
        </authorList>
    </citation>
    <scope>NUCLEOTIDE SEQUENCE [LARGE SCALE GENOMIC DNA]</scope>
    <source>
        <strain evidence="3">CGMCC 1.12376</strain>
    </source>
</reference>
<evidence type="ECO:0000313" key="3">
    <source>
        <dbReference type="Proteomes" id="UP001597221"/>
    </source>
</evidence>
<sequence length="220" mass="25765">MSRNKVLLTIGLFLIILSACSGGRVEEQIHSHLEETVVLEQEFEAQQSDITELEKQEQEIYAQVIDLSMEEFDEITELSQEAIKIIEERSEKIDAERESIVSAREEFEQIEGLLEDIEAENVRTKGEEMYQTMVARYDIYDELYEAYKESLKLENELYTMLQEEGVEQQELNDHIEMVNETYGKILDANDEFNELTIEYNNLKQEFYEEAGIEVTFEGED</sequence>
<evidence type="ECO:0000256" key="1">
    <source>
        <dbReference type="SAM" id="Coils"/>
    </source>
</evidence>
<protein>
    <submittedName>
        <fullName evidence="2">YkyA family protein</fullName>
    </submittedName>
</protein>